<keyword evidence="2" id="KW-1185">Reference proteome</keyword>
<organism evidence="1 2">
    <name type="scientific">Eretmocerus hayati</name>
    <dbReference type="NCBI Taxonomy" id="131215"/>
    <lineage>
        <taxon>Eukaryota</taxon>
        <taxon>Metazoa</taxon>
        <taxon>Ecdysozoa</taxon>
        <taxon>Arthropoda</taxon>
        <taxon>Hexapoda</taxon>
        <taxon>Insecta</taxon>
        <taxon>Pterygota</taxon>
        <taxon>Neoptera</taxon>
        <taxon>Endopterygota</taxon>
        <taxon>Hymenoptera</taxon>
        <taxon>Apocrita</taxon>
        <taxon>Proctotrupomorpha</taxon>
        <taxon>Chalcidoidea</taxon>
        <taxon>Aphelinidae</taxon>
        <taxon>Aphelininae</taxon>
        <taxon>Eretmocerus</taxon>
    </lineage>
</organism>
<proteinExistence type="predicted"/>
<reference evidence="1" key="1">
    <citation type="submission" date="2023-04" db="EMBL/GenBank/DDBJ databases">
        <title>A chromosome-level genome assembly of the parasitoid wasp Eretmocerus hayati.</title>
        <authorList>
            <person name="Zhong Y."/>
            <person name="Liu S."/>
            <person name="Liu Y."/>
        </authorList>
    </citation>
    <scope>NUCLEOTIDE SEQUENCE</scope>
    <source>
        <strain evidence="1">ZJU_SS_LIU_2023</strain>
    </source>
</reference>
<accession>A0ACC2N4F7</accession>
<dbReference type="EMBL" id="CM056744">
    <property type="protein sequence ID" value="KAJ8665194.1"/>
    <property type="molecule type" value="Genomic_DNA"/>
</dbReference>
<gene>
    <name evidence="1" type="ORF">QAD02_006856</name>
</gene>
<comment type="caution">
    <text evidence="1">The sequence shown here is derived from an EMBL/GenBank/DDBJ whole genome shotgun (WGS) entry which is preliminary data.</text>
</comment>
<sequence>MKVIDLHTDVFAVKCVKDFLFFGVGCTLYMASSLNQKVLSKKRVLHPDNIHNIYVKSNNELIVFGGKSLAVVNYNKQDETGYLETGEVHKFDDWIINVKRLKCPGTSVVAILFAHNNVQIYDLDLKLISRVACTETCLLYAGMISGNVHETAAILGGTVFQEILIWNLKAEADQKYSEVLHRLKGHKGVIFSVSVCPMNHIICSTSDDRTVRLWSVSCSSATNEDINWKNVKIRLETTMYGHLARVWRAIIFKHFILSIGEDSRICTWSLSGQLLQKVDAHRGAAIWSIDVSENEVIYTGGADGSVNSWPFHRPDLKTVTETKISLEDVDNFTPKHVRFIDSDNLLIFSNEKNCSKMLFMKKTEHEQEMVCNLPNHVSNYCTLEICPSKSRLAVASISGEVTIYERLGNVWNSVKTHKIVDSKIFSLQWLTDDASLICADNGAIFLVKFLGDSMEIKSEHTLPPSRERWTTSACLYNNLIICGDRMGSIFVYALHSHSKDPVQTFRRIHGRLGVQSCITFDSKLVTTGRDGTLKCYEFCDVLNENPFIRFLYSKSMPMDWVGKLLPHKSDCYVIGFKEENFVVYSTRLKRLLMKVPCGGGHRSWDCLIHNNVICFVFIQRKCVHVIEASLNKLFLPPVLRGFHTKVIYCVQVLVIDSKKKILISGGEDCNLNISLLETPTGKPDQLMKNLDSFDGHLSNIKSVSIFQHSKNGEVDRNFIFSCGGRAQIKAWEITLGRNQSINPEDVTCIDLLSYMLHGPDKERSKIWYGKELMYNADPETRFMDMSVMTDPLIEDSVLMFVACSDGFLRILRYSIVSNEIKLLESVPYKNRCILKIHSFKHQGEILCMTMGTDGYLCFWSIRVEVEKLKVESISVDHREGHLLHQSGINSFDIQMLSDNYYLLASGGDDNLLSMVIFEITMDPMRKISIQVVSCWKTIEAHHAQISGVALVGNKLLSVGADQKLVTHEYLLENLTIDSVFLKEETLCISDIQGLTVVDNSISDNELFCVFGKGLQIVKNQFQST</sequence>
<name>A0ACC2N4F7_9HYME</name>
<evidence type="ECO:0000313" key="1">
    <source>
        <dbReference type="EMBL" id="KAJ8665194.1"/>
    </source>
</evidence>
<protein>
    <submittedName>
        <fullName evidence="1">Uncharacterized protein</fullName>
    </submittedName>
</protein>
<evidence type="ECO:0000313" key="2">
    <source>
        <dbReference type="Proteomes" id="UP001239111"/>
    </source>
</evidence>
<dbReference type="Proteomes" id="UP001239111">
    <property type="component" value="Chromosome 4"/>
</dbReference>